<protein>
    <submittedName>
        <fullName evidence="3">Uncharacterized protein LOC104222360 isoform X3</fullName>
    </submittedName>
</protein>
<dbReference type="RefSeq" id="XP_009771908.1">
    <property type="nucleotide sequence ID" value="XM_009773606.1"/>
</dbReference>
<evidence type="ECO:0000313" key="3">
    <source>
        <dbReference type="RefSeq" id="XP_009771908.1"/>
    </source>
</evidence>
<dbReference type="Gene3D" id="1.20.1250.20">
    <property type="entry name" value="MFS general substrate transporter like domains"/>
    <property type="match status" value="1"/>
</dbReference>
<dbReference type="InterPro" id="IPR036259">
    <property type="entry name" value="MFS_trans_sf"/>
</dbReference>
<organism evidence="2 3">
    <name type="scientific">Nicotiana sylvestris</name>
    <name type="common">Wood tobacco</name>
    <name type="synonym">South American tobacco</name>
    <dbReference type="NCBI Taxonomy" id="4096"/>
    <lineage>
        <taxon>Eukaryota</taxon>
        <taxon>Viridiplantae</taxon>
        <taxon>Streptophyta</taxon>
        <taxon>Embryophyta</taxon>
        <taxon>Tracheophyta</taxon>
        <taxon>Spermatophyta</taxon>
        <taxon>Magnoliopsida</taxon>
        <taxon>eudicotyledons</taxon>
        <taxon>Gunneridae</taxon>
        <taxon>Pentapetalae</taxon>
        <taxon>asterids</taxon>
        <taxon>lamiids</taxon>
        <taxon>Solanales</taxon>
        <taxon>Solanaceae</taxon>
        <taxon>Nicotianoideae</taxon>
        <taxon>Nicotianeae</taxon>
        <taxon>Nicotiana</taxon>
    </lineage>
</organism>
<gene>
    <name evidence="3" type="primary">LOC104222360</name>
</gene>
<dbReference type="AlphaFoldDB" id="A0A1U7VZW0"/>
<evidence type="ECO:0000313" key="2">
    <source>
        <dbReference type="Proteomes" id="UP000189701"/>
    </source>
</evidence>
<dbReference type="Proteomes" id="UP000189701">
    <property type="component" value="Unplaced"/>
</dbReference>
<evidence type="ECO:0000256" key="1">
    <source>
        <dbReference type="ARBA" id="ARBA00044504"/>
    </source>
</evidence>
<comment type="similarity">
    <text evidence="1">Belongs to the major facilitator superfamily. Phosphate:H(+) symporter (TC 2.A.1.9) family.</text>
</comment>
<reference evidence="2" key="1">
    <citation type="journal article" date="2013" name="Genome Biol.">
        <title>Reference genomes and transcriptomes of Nicotiana sylvestris and Nicotiana tomentosiformis.</title>
        <authorList>
            <person name="Sierro N."/>
            <person name="Battey J.N."/>
            <person name="Ouadi S."/>
            <person name="Bovet L."/>
            <person name="Goepfert S."/>
            <person name="Bakaher N."/>
            <person name="Peitsch M.C."/>
            <person name="Ivanov N.V."/>
        </authorList>
    </citation>
    <scope>NUCLEOTIDE SEQUENCE [LARGE SCALE GENOMIC DNA]</scope>
</reference>
<accession>A0A1U7VZW0</accession>
<reference evidence="3" key="2">
    <citation type="submission" date="2025-08" db="UniProtKB">
        <authorList>
            <consortium name="RefSeq"/>
        </authorList>
    </citation>
    <scope>IDENTIFICATION</scope>
    <source>
        <tissue evidence="3">Leaf</tissue>
    </source>
</reference>
<name>A0A1U7VZW0_NICSY</name>
<sequence>MDGLSSSGLQDIFETQVCESMKGHEPEFSEFFTGIGKFVSVIFILIFRSWFEEDVNTSRLDNDNNDAAQELEDGIVEVLTNENTDFDIAQELEDAVIEVLTKENTDFDIAQELEDAVMEVLTKENSGFDIGQELEDGIIEILTSENSSLTPSTNN</sequence>
<proteinExistence type="inferred from homology"/>
<keyword evidence="2" id="KW-1185">Reference proteome</keyword>
<dbReference type="GeneID" id="104222360"/>